<dbReference type="EMBL" id="CAUEEQ010030888">
    <property type="protein sequence ID" value="CAJ0949927.1"/>
    <property type="molecule type" value="Genomic_DNA"/>
</dbReference>
<keyword evidence="5" id="KW-1185">Reference proteome</keyword>
<organism evidence="4 5">
    <name type="scientific">Ranitomeya imitator</name>
    <name type="common">mimic poison frog</name>
    <dbReference type="NCBI Taxonomy" id="111125"/>
    <lineage>
        <taxon>Eukaryota</taxon>
        <taxon>Metazoa</taxon>
        <taxon>Chordata</taxon>
        <taxon>Craniata</taxon>
        <taxon>Vertebrata</taxon>
        <taxon>Euteleostomi</taxon>
        <taxon>Amphibia</taxon>
        <taxon>Batrachia</taxon>
        <taxon>Anura</taxon>
        <taxon>Neobatrachia</taxon>
        <taxon>Hyloidea</taxon>
        <taxon>Dendrobatidae</taxon>
        <taxon>Dendrobatinae</taxon>
        <taxon>Ranitomeya</taxon>
    </lineage>
</organism>
<comment type="caution">
    <text evidence="4">The sequence shown here is derived from an EMBL/GenBank/DDBJ whole genome shotgun (WGS) entry which is preliminary data.</text>
</comment>
<protein>
    <recommendedName>
        <fullName evidence="6">Myotrophin</fullName>
    </recommendedName>
</protein>
<feature type="non-terminal residue" evidence="4">
    <location>
        <position position="113"/>
    </location>
</feature>
<evidence type="ECO:0000313" key="5">
    <source>
        <dbReference type="Proteomes" id="UP001176940"/>
    </source>
</evidence>
<dbReference type="SMART" id="SM00248">
    <property type="entry name" value="ANK"/>
    <property type="match status" value="3"/>
</dbReference>
<dbReference type="Gene3D" id="1.25.40.20">
    <property type="entry name" value="Ankyrin repeat-containing domain"/>
    <property type="match status" value="1"/>
</dbReference>
<keyword evidence="1" id="KW-0677">Repeat</keyword>
<feature type="repeat" description="ANK" evidence="3">
    <location>
        <begin position="34"/>
        <end position="66"/>
    </location>
</feature>
<evidence type="ECO:0008006" key="6">
    <source>
        <dbReference type="Google" id="ProtNLM"/>
    </source>
</evidence>
<dbReference type="PROSITE" id="PS50297">
    <property type="entry name" value="ANK_REP_REGION"/>
    <property type="match status" value="2"/>
</dbReference>
<dbReference type="SUPFAM" id="SSF48403">
    <property type="entry name" value="Ankyrin repeat"/>
    <property type="match status" value="1"/>
</dbReference>
<accession>A0ABN9LZI4</accession>
<keyword evidence="2 3" id="KW-0040">ANK repeat</keyword>
<dbReference type="PANTHER" id="PTHR24171">
    <property type="entry name" value="ANKYRIN REPEAT DOMAIN-CONTAINING PROTEIN 39-RELATED"/>
    <property type="match status" value="1"/>
</dbReference>
<dbReference type="Pfam" id="PF12796">
    <property type="entry name" value="Ank_2"/>
    <property type="match status" value="1"/>
</dbReference>
<dbReference type="InterPro" id="IPR002110">
    <property type="entry name" value="Ankyrin_rpt"/>
</dbReference>
<dbReference type="PROSITE" id="PS50088">
    <property type="entry name" value="ANK_REPEAT"/>
    <property type="match status" value="2"/>
</dbReference>
<dbReference type="Proteomes" id="UP001176940">
    <property type="component" value="Unassembled WGS sequence"/>
</dbReference>
<evidence type="ECO:0000256" key="1">
    <source>
        <dbReference type="ARBA" id="ARBA00022737"/>
    </source>
</evidence>
<sequence length="113" mass="12332">MCDKELMWALKNGDLDAVKELISGGVDVNRTLEGGRKPLHYAADCGQDETLEYLLAKGADINAADKHGITPLLSACYEGHFKTVKLLLERVSVYTILWLTGPGKMHPDRGCCG</sequence>
<feature type="repeat" description="ANK" evidence="3">
    <location>
        <begin position="67"/>
        <end position="90"/>
    </location>
</feature>
<evidence type="ECO:0000256" key="2">
    <source>
        <dbReference type="ARBA" id="ARBA00023043"/>
    </source>
</evidence>
<dbReference type="InterPro" id="IPR036770">
    <property type="entry name" value="Ankyrin_rpt-contain_sf"/>
</dbReference>
<evidence type="ECO:0000256" key="3">
    <source>
        <dbReference type="PROSITE-ProRule" id="PRU00023"/>
    </source>
</evidence>
<proteinExistence type="predicted"/>
<reference evidence="4" key="1">
    <citation type="submission" date="2023-07" db="EMBL/GenBank/DDBJ databases">
        <authorList>
            <person name="Stuckert A."/>
        </authorList>
    </citation>
    <scope>NUCLEOTIDE SEQUENCE</scope>
</reference>
<gene>
    <name evidence="4" type="ORF">RIMI_LOCUS12808989</name>
</gene>
<name>A0ABN9LZI4_9NEOB</name>
<evidence type="ECO:0000313" key="4">
    <source>
        <dbReference type="EMBL" id="CAJ0949927.1"/>
    </source>
</evidence>